<dbReference type="Proteomes" id="UP000235371">
    <property type="component" value="Unassembled WGS sequence"/>
</dbReference>
<feature type="transmembrane region" description="Helical" evidence="1">
    <location>
        <begin position="363"/>
        <end position="383"/>
    </location>
</feature>
<keyword evidence="1" id="KW-0472">Membrane</keyword>
<gene>
    <name evidence="3" type="ORF">K444DRAFT_634003</name>
</gene>
<dbReference type="AlphaFoldDB" id="A0A2J6SWJ8"/>
<feature type="transmembrane region" description="Helical" evidence="1">
    <location>
        <begin position="462"/>
        <end position="480"/>
    </location>
</feature>
<feature type="transmembrane region" description="Helical" evidence="1">
    <location>
        <begin position="331"/>
        <end position="351"/>
    </location>
</feature>
<feature type="transmembrane region" description="Helical" evidence="1">
    <location>
        <begin position="409"/>
        <end position="435"/>
    </location>
</feature>
<sequence>MDTHNSRASAVGVLLLLARLSASMVLERQDVNLTTLPNAAAIVDNLQYTANCTAAALWVNNLPLDAAGLVQGAGNGSSSINIAFLRSSLPSEYQNSSDTALTDFYNDMSSGPLFNLEWLGTALDDVEAVCLAPTLEKSLTLDRLNATQNCTATAQFLSGTLGWTNETKPYDPSIYANDSSWLDFIYYALPPDVQNNITDVELDVFYDHISTTATSGTNTALVNFLTGAWNSCKGRICEVQGYTGNPDIGGIGVLASYTAEAALVTLYFIAVNAEIYMYGIHRLPQKNPSRFLKAFRKASDDLLDGALFFSLSISSAGWVSLHSGRSYYEKLVFTSANVLALSALFAFMAMFPGQYLKKRGHVLFLLIGGILVESSIQYIAYMAEHSELKYSDYYCLHDNVHFKGRYHPAIFQSLFFFLVGLCLVGSMAALWYYLYHKDEVRHWGKTQDPLSGLHIWTFRARVLVEVVAIVVVWTECIYLWKIRHMMAEVAGSSWSEGAWGFGQILALFIWAPPLLSIITTLLLPTWMTGKVETEEGEIEEKKDVPLQYIPVPNKIVPVTTIPVDNDQNGK</sequence>
<accession>A0A2J6SWJ8</accession>
<feature type="signal peptide" evidence="2">
    <location>
        <begin position="1"/>
        <end position="23"/>
    </location>
</feature>
<name>A0A2J6SWJ8_9HELO</name>
<feature type="transmembrane region" description="Helical" evidence="1">
    <location>
        <begin position="261"/>
        <end position="281"/>
    </location>
</feature>
<reference evidence="3 4" key="1">
    <citation type="submission" date="2016-04" db="EMBL/GenBank/DDBJ databases">
        <title>A degradative enzymes factory behind the ericoid mycorrhizal symbiosis.</title>
        <authorList>
            <consortium name="DOE Joint Genome Institute"/>
            <person name="Martino E."/>
            <person name="Morin E."/>
            <person name="Grelet G."/>
            <person name="Kuo A."/>
            <person name="Kohler A."/>
            <person name="Daghino S."/>
            <person name="Barry K."/>
            <person name="Choi C."/>
            <person name="Cichocki N."/>
            <person name="Clum A."/>
            <person name="Copeland A."/>
            <person name="Hainaut M."/>
            <person name="Haridas S."/>
            <person name="Labutti K."/>
            <person name="Lindquist E."/>
            <person name="Lipzen A."/>
            <person name="Khouja H.-R."/>
            <person name="Murat C."/>
            <person name="Ohm R."/>
            <person name="Olson A."/>
            <person name="Spatafora J."/>
            <person name="Veneault-Fourrey C."/>
            <person name="Henrissat B."/>
            <person name="Grigoriev I."/>
            <person name="Martin F."/>
            <person name="Perotto S."/>
        </authorList>
    </citation>
    <scope>NUCLEOTIDE SEQUENCE [LARGE SCALE GENOMIC DNA]</scope>
    <source>
        <strain evidence="3 4">E</strain>
    </source>
</reference>
<keyword evidence="2" id="KW-0732">Signal</keyword>
<feature type="transmembrane region" description="Helical" evidence="1">
    <location>
        <begin position="302"/>
        <end position="319"/>
    </location>
</feature>
<keyword evidence="1" id="KW-1133">Transmembrane helix</keyword>
<organism evidence="3 4">
    <name type="scientific">Hyaloscypha bicolor E</name>
    <dbReference type="NCBI Taxonomy" id="1095630"/>
    <lineage>
        <taxon>Eukaryota</taxon>
        <taxon>Fungi</taxon>
        <taxon>Dikarya</taxon>
        <taxon>Ascomycota</taxon>
        <taxon>Pezizomycotina</taxon>
        <taxon>Leotiomycetes</taxon>
        <taxon>Helotiales</taxon>
        <taxon>Hyaloscyphaceae</taxon>
        <taxon>Hyaloscypha</taxon>
        <taxon>Hyaloscypha bicolor</taxon>
    </lineage>
</organism>
<keyword evidence="1" id="KW-0812">Transmembrane</keyword>
<feature type="chain" id="PRO_5014375177" evidence="2">
    <location>
        <begin position="24"/>
        <end position="570"/>
    </location>
</feature>
<dbReference type="RefSeq" id="XP_024732056.1">
    <property type="nucleotide sequence ID" value="XM_024883687.1"/>
</dbReference>
<dbReference type="GeneID" id="36591764"/>
<feature type="transmembrane region" description="Helical" evidence="1">
    <location>
        <begin position="500"/>
        <end position="523"/>
    </location>
</feature>
<keyword evidence="4" id="KW-1185">Reference proteome</keyword>
<dbReference type="STRING" id="1095630.A0A2J6SWJ8"/>
<dbReference type="OrthoDB" id="4582561at2759"/>
<dbReference type="InParanoid" id="A0A2J6SWJ8"/>
<evidence type="ECO:0000313" key="3">
    <source>
        <dbReference type="EMBL" id="PMD55152.1"/>
    </source>
</evidence>
<proteinExistence type="predicted"/>
<protein>
    <submittedName>
        <fullName evidence="3">Uncharacterized protein</fullName>
    </submittedName>
</protein>
<evidence type="ECO:0000256" key="2">
    <source>
        <dbReference type="SAM" id="SignalP"/>
    </source>
</evidence>
<evidence type="ECO:0000313" key="4">
    <source>
        <dbReference type="Proteomes" id="UP000235371"/>
    </source>
</evidence>
<dbReference type="EMBL" id="KZ613856">
    <property type="protein sequence ID" value="PMD55152.1"/>
    <property type="molecule type" value="Genomic_DNA"/>
</dbReference>
<evidence type="ECO:0000256" key="1">
    <source>
        <dbReference type="SAM" id="Phobius"/>
    </source>
</evidence>